<accession>A0ABW1W4V6</accession>
<dbReference type="EMBL" id="JBHSTZ010000013">
    <property type="protein sequence ID" value="MFC6380726.1"/>
    <property type="molecule type" value="Genomic_DNA"/>
</dbReference>
<organism evidence="1 2">
    <name type="scientific">Psychrobacter glacincola</name>
    <dbReference type="NCBI Taxonomy" id="56810"/>
    <lineage>
        <taxon>Bacteria</taxon>
        <taxon>Pseudomonadati</taxon>
        <taxon>Pseudomonadota</taxon>
        <taxon>Gammaproteobacteria</taxon>
        <taxon>Moraxellales</taxon>
        <taxon>Moraxellaceae</taxon>
        <taxon>Psychrobacter</taxon>
    </lineage>
</organism>
<dbReference type="Proteomes" id="UP001596264">
    <property type="component" value="Unassembled WGS sequence"/>
</dbReference>
<dbReference type="InterPro" id="IPR014937">
    <property type="entry name" value="DUF1810"/>
</dbReference>
<dbReference type="RefSeq" id="WP_201563745.1">
    <property type="nucleotide sequence ID" value="NZ_CAJGZK010000017.1"/>
</dbReference>
<dbReference type="PIRSF" id="PIRSF008546">
    <property type="entry name" value="UCP008546"/>
    <property type="match status" value="1"/>
</dbReference>
<gene>
    <name evidence="1" type="ORF">ACFP58_04450</name>
</gene>
<dbReference type="Pfam" id="PF08837">
    <property type="entry name" value="DUF1810"/>
    <property type="match status" value="1"/>
</dbReference>
<comment type="caution">
    <text evidence="1">The sequence shown here is derived from an EMBL/GenBank/DDBJ whole genome shotgun (WGS) entry which is preliminary data.</text>
</comment>
<evidence type="ECO:0000313" key="1">
    <source>
        <dbReference type="EMBL" id="MFC6380726.1"/>
    </source>
</evidence>
<sequence>MKTTNKHLFDDFIQAQNTVYPSVIKELTEGRKRTHWMWFIFPQVKGLGHSTMARRFAIESLEQAKEYLQHDVLGARLRECAELLLLHPDKSALEIFGSIDTLKLHSSLTLFTLASSNKKCVFDELLDQFYRSSYDINTIRMLMQLSDWKQTLLKS</sequence>
<dbReference type="InterPro" id="IPR036287">
    <property type="entry name" value="Rv1873-like_sf"/>
</dbReference>
<keyword evidence="2" id="KW-1185">Reference proteome</keyword>
<dbReference type="SUPFAM" id="SSF140736">
    <property type="entry name" value="Rv1873-like"/>
    <property type="match status" value="1"/>
</dbReference>
<evidence type="ECO:0000313" key="2">
    <source>
        <dbReference type="Proteomes" id="UP001596264"/>
    </source>
</evidence>
<proteinExistence type="predicted"/>
<name>A0ABW1W4V6_9GAMM</name>
<protein>
    <submittedName>
        <fullName evidence="1">DUF1810 domain-containing protein</fullName>
    </submittedName>
</protein>
<reference evidence="2" key="1">
    <citation type="journal article" date="2019" name="Int. J. Syst. Evol. Microbiol.">
        <title>The Global Catalogue of Microorganisms (GCM) 10K type strain sequencing project: providing services to taxonomists for standard genome sequencing and annotation.</title>
        <authorList>
            <consortium name="The Broad Institute Genomics Platform"/>
            <consortium name="The Broad Institute Genome Sequencing Center for Infectious Disease"/>
            <person name="Wu L."/>
            <person name="Ma J."/>
        </authorList>
    </citation>
    <scope>NUCLEOTIDE SEQUENCE [LARGE SCALE GENOMIC DNA]</scope>
    <source>
        <strain evidence="2">CCM 2050</strain>
    </source>
</reference>
<dbReference type="Gene3D" id="1.25.40.380">
    <property type="entry name" value="Protein of unknown function DUF1810"/>
    <property type="match status" value="1"/>
</dbReference>